<dbReference type="Proteomes" id="UP001333818">
    <property type="component" value="Unassembled WGS sequence"/>
</dbReference>
<dbReference type="AlphaFoldDB" id="A0AAW9PSE5"/>
<dbReference type="InterPro" id="IPR008538">
    <property type="entry name" value="Uma2"/>
</dbReference>
<accession>A0AAW9PSE5</accession>
<proteinExistence type="predicted"/>
<dbReference type="EMBL" id="JAZBJZ010000057">
    <property type="protein sequence ID" value="MEE3717909.1"/>
    <property type="molecule type" value="Genomic_DNA"/>
</dbReference>
<dbReference type="GO" id="GO:0004519">
    <property type="term" value="F:endonuclease activity"/>
    <property type="evidence" value="ECO:0007669"/>
    <property type="project" value="UniProtKB-KW"/>
</dbReference>
<dbReference type="Pfam" id="PF05685">
    <property type="entry name" value="Uma2"/>
    <property type="match status" value="1"/>
</dbReference>
<dbReference type="InterPro" id="IPR012296">
    <property type="entry name" value="Nuclease_put_TT1808"/>
</dbReference>
<gene>
    <name evidence="2" type="ORF">V2H45_14300</name>
</gene>
<reference evidence="2" key="1">
    <citation type="submission" date="2024-01" db="EMBL/GenBank/DDBJ databases">
        <title>Bank of Algae and Cyanobacteria of the Azores (BACA) strain genomes.</title>
        <authorList>
            <person name="Luz R."/>
            <person name="Cordeiro R."/>
            <person name="Fonseca A."/>
            <person name="Goncalves V."/>
        </authorList>
    </citation>
    <scope>NUCLEOTIDE SEQUENCE</scope>
    <source>
        <strain evidence="2">BACA0141</strain>
    </source>
</reference>
<keyword evidence="2" id="KW-0540">Nuclease</keyword>
<organism evidence="2 3">
    <name type="scientific">Tumidithrix elongata BACA0141</name>
    <dbReference type="NCBI Taxonomy" id="2716417"/>
    <lineage>
        <taxon>Bacteria</taxon>
        <taxon>Bacillati</taxon>
        <taxon>Cyanobacteriota</taxon>
        <taxon>Cyanophyceae</taxon>
        <taxon>Pseudanabaenales</taxon>
        <taxon>Pseudanabaenaceae</taxon>
        <taxon>Tumidithrix</taxon>
        <taxon>Tumidithrix elongata</taxon>
    </lineage>
</organism>
<evidence type="ECO:0000313" key="2">
    <source>
        <dbReference type="EMBL" id="MEE3717909.1"/>
    </source>
</evidence>
<evidence type="ECO:0000259" key="1">
    <source>
        <dbReference type="Pfam" id="PF05685"/>
    </source>
</evidence>
<comment type="caution">
    <text evidence="2">The sequence shown here is derived from an EMBL/GenBank/DDBJ whole genome shotgun (WGS) entry which is preliminary data.</text>
</comment>
<keyword evidence="2" id="KW-0378">Hydrolase</keyword>
<keyword evidence="2" id="KW-0255">Endonuclease</keyword>
<evidence type="ECO:0000313" key="3">
    <source>
        <dbReference type="Proteomes" id="UP001333818"/>
    </source>
</evidence>
<dbReference type="SUPFAM" id="SSF52980">
    <property type="entry name" value="Restriction endonuclease-like"/>
    <property type="match status" value="1"/>
</dbReference>
<feature type="domain" description="Putative restriction endonuclease" evidence="1">
    <location>
        <begin position="32"/>
        <end position="199"/>
    </location>
</feature>
<dbReference type="InterPro" id="IPR011335">
    <property type="entry name" value="Restrct_endonuc-II-like"/>
</dbReference>
<dbReference type="CDD" id="cd06260">
    <property type="entry name" value="DUF820-like"/>
    <property type="match status" value="1"/>
</dbReference>
<sequence>MTIAVEKLSNPASPEYVTTLDEAPNKTLWTDEAFMALPDDGNRYEIVDGDLIVMANSGVKHGNIGAFLAGTLELYIRPRKLGVACDSSTAFTMESGNKRSPDISFISRERLKGLKQLPTGSWQGSPDLAVEILSPNNTVEEIHTKIVDYFTNGTRLVWVVNPEEKFVLVYHKPQPDRLLQITDNLDGEDVVLGFSLSVAELFPELEF</sequence>
<protein>
    <submittedName>
        <fullName evidence="2">Uma2 family endonuclease</fullName>
    </submittedName>
</protein>
<dbReference type="Gene3D" id="3.90.1570.10">
    <property type="entry name" value="tt1808, chain A"/>
    <property type="match status" value="1"/>
</dbReference>
<dbReference type="PANTHER" id="PTHR34107:SF1">
    <property type="entry name" value="SLL0198 PROTEIN"/>
    <property type="match status" value="1"/>
</dbReference>
<dbReference type="PANTHER" id="PTHR34107">
    <property type="entry name" value="SLL0198 PROTEIN-RELATED"/>
    <property type="match status" value="1"/>
</dbReference>
<keyword evidence="3" id="KW-1185">Reference proteome</keyword>
<name>A0AAW9PSE5_9CYAN</name>